<proteinExistence type="predicted"/>
<dbReference type="PANTHER" id="PTHR37984:SF5">
    <property type="entry name" value="PROTEIN NYNRIN-LIKE"/>
    <property type="match status" value="1"/>
</dbReference>
<keyword evidence="1" id="KW-0511">Multifunctional enzyme</keyword>
<evidence type="ECO:0000259" key="3">
    <source>
        <dbReference type="Pfam" id="PF17919"/>
    </source>
</evidence>
<dbReference type="EMBL" id="AFYH01090892">
    <property type="status" value="NOT_ANNOTATED_CDS"/>
    <property type="molecule type" value="Genomic_DNA"/>
</dbReference>
<reference evidence="6" key="1">
    <citation type="submission" date="2011-08" db="EMBL/GenBank/DDBJ databases">
        <title>The draft genome of Latimeria chalumnae.</title>
        <authorList>
            <person name="Di Palma F."/>
            <person name="Alfoldi J."/>
            <person name="Johnson J."/>
            <person name="Berlin A."/>
            <person name="Gnerre S."/>
            <person name="Jaffe D."/>
            <person name="MacCallum I."/>
            <person name="Young S."/>
            <person name="Walker B.J."/>
            <person name="Lander E."/>
            <person name="Lindblad-Toh K."/>
        </authorList>
    </citation>
    <scope>NUCLEOTIDE SEQUENCE [LARGE SCALE GENOMIC DNA]</scope>
    <source>
        <strain evidence="6">Wild caught</strain>
    </source>
</reference>
<dbReference type="PANTHER" id="PTHR37984">
    <property type="entry name" value="PROTEIN CBG26694"/>
    <property type="match status" value="1"/>
</dbReference>
<dbReference type="InterPro" id="IPR043502">
    <property type="entry name" value="DNA/RNA_pol_sf"/>
</dbReference>
<dbReference type="eggNOG" id="KOG0017">
    <property type="taxonomic scope" value="Eukaryota"/>
</dbReference>
<dbReference type="Proteomes" id="UP000008672">
    <property type="component" value="Unassembled WGS sequence"/>
</dbReference>
<organism evidence="5 6">
    <name type="scientific">Latimeria chalumnae</name>
    <name type="common">Coelacanth</name>
    <dbReference type="NCBI Taxonomy" id="7897"/>
    <lineage>
        <taxon>Eukaryota</taxon>
        <taxon>Metazoa</taxon>
        <taxon>Chordata</taxon>
        <taxon>Craniata</taxon>
        <taxon>Vertebrata</taxon>
        <taxon>Euteleostomi</taxon>
        <taxon>Coelacanthiformes</taxon>
        <taxon>Coelacanthidae</taxon>
        <taxon>Latimeria</taxon>
    </lineage>
</organism>
<reference evidence="5" key="3">
    <citation type="submission" date="2025-09" db="UniProtKB">
        <authorList>
            <consortium name="Ensembl"/>
        </authorList>
    </citation>
    <scope>IDENTIFICATION</scope>
</reference>
<dbReference type="InterPro" id="IPR041577">
    <property type="entry name" value="RT_RNaseH_2"/>
</dbReference>
<keyword evidence="6" id="KW-1185">Reference proteome</keyword>
<sequence length="434" mass="48812">VKGEDPPPQKQYPFLSEADLYVKDTIESLLQKGVLRKCSSKSLKVNPRKAQLLRQQVSFLGITIGADGRTTDKHKVDIVCRLPLPSSCATLRSFLDLVSRSRDFIPGFVELAKPLYSLLKKGAEWKWKECHTEAVSTLKQRLMMAPALMNPDPTRPFHLEIMATEVAMAAVLAQERHYVKRPIVYVSRALTAVEQKYTQCEKNLLATFWVVKHFTYIAGLNPIILHASHTPTEFLLSDCIKDGGASNARLMHWSLQLQDRDITVQRSCSPSLLAHSLLCEGEPHECPAPDTESDFKPLFLPAPDNLDELIAEQYFKEPGQLEWGSVTRSCTPHSAQYAELAAFACALDSVGRRKEMIYSVHDTPTGGHQGEEKTYEKMQTVGWWPRVSRDVRDYCNNCLICVQNNPSPNKKTAFLHPQRAGGPWARLQVDFVGP</sequence>
<evidence type="ECO:0000256" key="1">
    <source>
        <dbReference type="ARBA" id="ARBA00023268"/>
    </source>
</evidence>
<name>H3B3I5_LATCH</name>
<dbReference type="SUPFAM" id="SSF56672">
    <property type="entry name" value="DNA/RNA polymerases"/>
    <property type="match status" value="1"/>
</dbReference>
<evidence type="ECO:0000313" key="5">
    <source>
        <dbReference type="Ensembl" id="ENSLACP00000016456.1"/>
    </source>
</evidence>
<evidence type="ECO:0000259" key="4">
    <source>
        <dbReference type="Pfam" id="PF17921"/>
    </source>
</evidence>
<dbReference type="Gene3D" id="1.10.340.70">
    <property type="match status" value="1"/>
</dbReference>
<dbReference type="Pfam" id="PF17921">
    <property type="entry name" value="Integrase_H2C2"/>
    <property type="match status" value="1"/>
</dbReference>
<protein>
    <recommendedName>
        <fullName evidence="2">Gypsy retrotransposon integrase-like protein 1</fullName>
    </recommendedName>
</protein>
<dbReference type="Gene3D" id="3.30.70.270">
    <property type="match status" value="1"/>
</dbReference>
<dbReference type="HOGENOM" id="CLU_000384_33_2_1"/>
<dbReference type="Pfam" id="PF17919">
    <property type="entry name" value="RT_RNaseH_2"/>
    <property type="match status" value="1"/>
</dbReference>
<dbReference type="FunCoup" id="H3B3I5">
    <property type="interactions" value="70"/>
</dbReference>
<accession>H3B3I5</accession>
<dbReference type="STRING" id="7897.ENSLACP00000016456"/>
<feature type="domain" description="Reverse transcriptase/retrotransposon-derived protein RNase H-like" evidence="3">
    <location>
        <begin position="127"/>
        <end position="218"/>
    </location>
</feature>
<dbReference type="Gene3D" id="3.10.20.370">
    <property type="match status" value="1"/>
</dbReference>
<dbReference type="Bgee" id="ENSLACG00000014499">
    <property type="expression patterns" value="Expressed in muscle tissue and 2 other cell types or tissues"/>
</dbReference>
<dbReference type="InterPro" id="IPR050951">
    <property type="entry name" value="Retrovirus_Pol_polyprotein"/>
</dbReference>
<dbReference type="GeneTree" id="ENSGT01140000282569"/>
<dbReference type="InterPro" id="IPR041588">
    <property type="entry name" value="Integrase_H2C2"/>
</dbReference>
<dbReference type="Ensembl" id="ENSLACT00000016570.1">
    <property type="protein sequence ID" value="ENSLACP00000016456.1"/>
    <property type="gene ID" value="ENSLACG00000014499.1"/>
</dbReference>
<reference evidence="5" key="2">
    <citation type="submission" date="2025-08" db="UniProtKB">
        <authorList>
            <consortium name="Ensembl"/>
        </authorList>
    </citation>
    <scope>IDENTIFICATION</scope>
</reference>
<dbReference type="FunFam" id="3.30.70.270:FF:000020">
    <property type="entry name" value="Transposon Tf2-6 polyprotein-like Protein"/>
    <property type="match status" value="1"/>
</dbReference>
<dbReference type="AlphaFoldDB" id="H3B3I5"/>
<evidence type="ECO:0000256" key="2">
    <source>
        <dbReference type="ARBA" id="ARBA00039658"/>
    </source>
</evidence>
<evidence type="ECO:0000313" key="6">
    <source>
        <dbReference type="Proteomes" id="UP000008672"/>
    </source>
</evidence>
<dbReference type="InterPro" id="IPR043128">
    <property type="entry name" value="Rev_trsase/Diguanyl_cyclase"/>
</dbReference>
<feature type="domain" description="Integrase zinc-binding" evidence="4">
    <location>
        <begin position="353"/>
        <end position="407"/>
    </location>
</feature>
<dbReference type="InParanoid" id="H3B3I5"/>